<protein>
    <recommendedName>
        <fullName evidence="4">Lipoprotein</fullName>
    </recommendedName>
</protein>
<feature type="chain" id="PRO_5045190295" description="Lipoprotein" evidence="1">
    <location>
        <begin position="20"/>
        <end position="123"/>
    </location>
</feature>
<dbReference type="Proteomes" id="UP001216510">
    <property type="component" value="Chromosome"/>
</dbReference>
<dbReference type="EMBL" id="CP119083">
    <property type="protein sequence ID" value="WEF31278.1"/>
    <property type="molecule type" value="Genomic_DNA"/>
</dbReference>
<evidence type="ECO:0008006" key="4">
    <source>
        <dbReference type="Google" id="ProtNLM"/>
    </source>
</evidence>
<reference evidence="2 3" key="1">
    <citation type="submission" date="2023-02" db="EMBL/GenBank/DDBJ databases">
        <title>Gemone sequence of Telluria chitinolytica ACM 3522T.</title>
        <authorList>
            <person name="Frediansyah A."/>
            <person name="Miess H."/>
            <person name="Gross H."/>
        </authorList>
    </citation>
    <scope>NUCLEOTIDE SEQUENCE [LARGE SCALE GENOMIC DNA]</scope>
    <source>
        <strain evidence="2 3">ACM 3522</strain>
    </source>
</reference>
<keyword evidence="3" id="KW-1185">Reference proteome</keyword>
<dbReference type="RefSeq" id="WP_277414056.1">
    <property type="nucleotide sequence ID" value="NZ_CP119083.1"/>
</dbReference>
<evidence type="ECO:0000313" key="2">
    <source>
        <dbReference type="EMBL" id="WEF31278.1"/>
    </source>
</evidence>
<keyword evidence="1" id="KW-0732">Signal</keyword>
<gene>
    <name evidence="2" type="ORF">PX653_17655</name>
</gene>
<feature type="signal peptide" evidence="1">
    <location>
        <begin position="1"/>
        <end position="19"/>
    </location>
</feature>
<proteinExistence type="predicted"/>
<organism evidence="2 3">
    <name type="scientific">Pseudoduganella chitinolytica</name>
    <dbReference type="NCBI Taxonomy" id="34070"/>
    <lineage>
        <taxon>Bacteria</taxon>
        <taxon>Pseudomonadati</taxon>
        <taxon>Pseudomonadota</taxon>
        <taxon>Betaproteobacteria</taxon>
        <taxon>Burkholderiales</taxon>
        <taxon>Oxalobacteraceae</taxon>
        <taxon>Telluria group</taxon>
        <taxon>Pseudoduganella</taxon>
    </lineage>
</organism>
<name>A0ABY8B8B0_9BURK</name>
<accession>A0ABY8B8B0</accession>
<evidence type="ECO:0000256" key="1">
    <source>
        <dbReference type="SAM" id="SignalP"/>
    </source>
</evidence>
<evidence type="ECO:0000313" key="3">
    <source>
        <dbReference type="Proteomes" id="UP001216510"/>
    </source>
</evidence>
<sequence>MKKMPALLLLAALNLGGCAAVSHIPATYTPNPSAAQPRMLARSAEIDIGTGFKRVLRAGSRWVAAGTIAQGAIHKPVGDVLTLEGSHAHEAWLVIEGDRLVGFYLPVERGFTALQSPITLHFH</sequence>